<dbReference type="EMBL" id="GBXM01104274">
    <property type="protein sequence ID" value="JAH04303.1"/>
    <property type="molecule type" value="Transcribed_RNA"/>
</dbReference>
<organism evidence="1">
    <name type="scientific">Anguilla anguilla</name>
    <name type="common">European freshwater eel</name>
    <name type="synonym">Muraena anguilla</name>
    <dbReference type="NCBI Taxonomy" id="7936"/>
    <lineage>
        <taxon>Eukaryota</taxon>
        <taxon>Metazoa</taxon>
        <taxon>Chordata</taxon>
        <taxon>Craniata</taxon>
        <taxon>Vertebrata</taxon>
        <taxon>Euteleostomi</taxon>
        <taxon>Actinopterygii</taxon>
        <taxon>Neopterygii</taxon>
        <taxon>Teleostei</taxon>
        <taxon>Anguilliformes</taxon>
        <taxon>Anguillidae</taxon>
        <taxon>Anguilla</taxon>
    </lineage>
</organism>
<name>A0A0E9PKG4_ANGAN</name>
<sequence>MHFSPLNIGRDVHFHCKITVVASSVQCPEKCIIDQCNVEMYLMVLKIYVL</sequence>
<proteinExistence type="predicted"/>
<protein>
    <submittedName>
        <fullName evidence="1">Uncharacterized protein</fullName>
    </submittedName>
</protein>
<reference evidence="1" key="2">
    <citation type="journal article" date="2015" name="Fish Shellfish Immunol.">
        <title>Early steps in the European eel (Anguilla anguilla)-Vibrio vulnificus interaction in the gills: Role of the RtxA13 toxin.</title>
        <authorList>
            <person name="Callol A."/>
            <person name="Pajuelo D."/>
            <person name="Ebbesson L."/>
            <person name="Teles M."/>
            <person name="MacKenzie S."/>
            <person name="Amaro C."/>
        </authorList>
    </citation>
    <scope>NUCLEOTIDE SEQUENCE</scope>
</reference>
<dbReference type="AlphaFoldDB" id="A0A0E9PKG4"/>
<evidence type="ECO:0000313" key="1">
    <source>
        <dbReference type="EMBL" id="JAH04303.1"/>
    </source>
</evidence>
<accession>A0A0E9PKG4</accession>
<reference evidence="1" key="1">
    <citation type="submission" date="2014-11" db="EMBL/GenBank/DDBJ databases">
        <authorList>
            <person name="Amaro Gonzalez C."/>
        </authorList>
    </citation>
    <scope>NUCLEOTIDE SEQUENCE</scope>
</reference>